<dbReference type="GeneID" id="55991706"/>
<feature type="region of interest" description="Disordered" evidence="1">
    <location>
        <begin position="684"/>
        <end position="723"/>
    </location>
</feature>
<feature type="region of interest" description="Disordered" evidence="1">
    <location>
        <begin position="411"/>
        <end position="454"/>
    </location>
</feature>
<dbReference type="InterPro" id="IPR014839">
    <property type="entry name" value="Crt10"/>
</dbReference>
<evidence type="ECO:0000256" key="1">
    <source>
        <dbReference type="SAM" id="MobiDB-lite"/>
    </source>
</evidence>
<dbReference type="Proteomes" id="UP000509510">
    <property type="component" value="Chromosome II"/>
</dbReference>
<organism evidence="2 3">
    <name type="scientific">Talaromyces rugulosus</name>
    <name type="common">Penicillium rugulosum</name>
    <dbReference type="NCBI Taxonomy" id="121627"/>
    <lineage>
        <taxon>Eukaryota</taxon>
        <taxon>Fungi</taxon>
        <taxon>Dikarya</taxon>
        <taxon>Ascomycota</taxon>
        <taxon>Pezizomycotina</taxon>
        <taxon>Eurotiomycetes</taxon>
        <taxon>Eurotiomycetidae</taxon>
        <taxon>Eurotiales</taxon>
        <taxon>Trichocomaceae</taxon>
        <taxon>Talaromyces</taxon>
        <taxon>Talaromyces sect. Islandici</taxon>
    </lineage>
</organism>
<dbReference type="KEGG" id="trg:TRUGW13939_04204"/>
<accession>A0A7H8QTI2</accession>
<protein>
    <submittedName>
        <fullName evidence="2">Uncharacterized protein</fullName>
    </submittedName>
</protein>
<proteinExistence type="predicted"/>
<gene>
    <name evidence="2" type="ORF">TRUGW13939_04204</name>
</gene>
<reference evidence="3" key="1">
    <citation type="submission" date="2020-06" db="EMBL/GenBank/DDBJ databases">
        <title>A chromosome-scale genome assembly of Talaromyces rugulosus W13939.</title>
        <authorList>
            <person name="Wang B."/>
            <person name="Guo L."/>
            <person name="Ye K."/>
            <person name="Wang L."/>
        </authorList>
    </citation>
    <scope>NUCLEOTIDE SEQUENCE [LARGE SCALE GENOMIC DNA]</scope>
    <source>
        <strain evidence="3">W13939</strain>
    </source>
</reference>
<feature type="compositionally biased region" description="Acidic residues" evidence="1">
    <location>
        <begin position="693"/>
        <end position="703"/>
    </location>
</feature>
<dbReference type="Pfam" id="PF08728">
    <property type="entry name" value="CRT10"/>
    <property type="match status" value="1"/>
</dbReference>
<dbReference type="AlphaFoldDB" id="A0A7H8QTI2"/>
<dbReference type="EMBL" id="CP055899">
    <property type="protein sequence ID" value="QKX57096.1"/>
    <property type="molecule type" value="Genomic_DNA"/>
</dbReference>
<feature type="compositionally biased region" description="Polar residues" evidence="1">
    <location>
        <begin position="413"/>
        <end position="424"/>
    </location>
</feature>
<keyword evidence="3" id="KW-1185">Reference proteome</keyword>
<dbReference type="InterPro" id="IPR036322">
    <property type="entry name" value="WD40_repeat_dom_sf"/>
</dbReference>
<dbReference type="SUPFAM" id="SSF50978">
    <property type="entry name" value="WD40 repeat-like"/>
    <property type="match status" value="1"/>
</dbReference>
<dbReference type="RefSeq" id="XP_035343274.1">
    <property type="nucleotide sequence ID" value="XM_035487381.1"/>
</dbReference>
<evidence type="ECO:0000313" key="2">
    <source>
        <dbReference type="EMBL" id="QKX57096.1"/>
    </source>
</evidence>
<dbReference type="OrthoDB" id="5591786at2759"/>
<sequence>MSTRLLDVVQIDDGIVPTHSDLQLRPLNVERGDTRFREADGVFPPGAASWRNNLTALSQKRNLFFVAYRHQVYVWEPAGSRQILGAKPIMIITPMMKQPNARGYISWEFPHAINNLVVDDLGRDEILLLATDSGNICGYHVETIFSEIARGRENGQKSPFLYQHTDPFFCENVGASAWGLAVHKYARLIAVSANTCVVTVFAFALAEPHSGKDDDSDGQQELVEDCQNYQQNWLCIDKPEQLEQLRKSIPRNHRSRNMRLSYKGHCTNIPNVAFFNSDLDSNGMWMLSTDIDNRLIVWAIWNNLVPFVQFDFHDGSPLPDILRSEERGWNVLALDPRSFRTHGLYTEACGGKPYIRREHGPPVLDITNISQNVRDSSTLFDSFQPLSRDDEDEPSFPDIFDSESFIGKASRHSIITQNRSTDASSRTDQDVTASDRRIGDNVAQQTSADALSVPPARHERNDVVIFSEEYINDNIEYEEPEGSMDTDWDHRVQNVLDVLSSIPEFSNEEAVISEYAYQATPTPRLRGYGFTDFPILCFSETDIQLLENPLSQPSAVVCAGPLRQHFSHTVYTIDSFDRFNMVKYIPEDGIVIAATQKGRAAIISLGRVSGGALTLRIHWMLPLASQERHGERPLMPLLGIAVSPIQGFEKAPDVPDVPYKASSQDDISFHYRFHDKGGADGCENVSTWGEYEGPSDEEDDQSDDSSSTSEDMSGPTDAECHGAANWTYQPSEPWQGWNPSRRYRLLLTYADHTVLSYEFWYEWSGAVLKDYTHTRGKYPNDGCDDFLLL</sequence>
<feature type="compositionally biased region" description="Basic and acidic residues" evidence="1">
    <location>
        <begin position="425"/>
        <end position="439"/>
    </location>
</feature>
<name>A0A7H8QTI2_TALRU</name>
<evidence type="ECO:0000313" key="3">
    <source>
        <dbReference type="Proteomes" id="UP000509510"/>
    </source>
</evidence>